<evidence type="ECO:0000313" key="9">
    <source>
        <dbReference type="EMBL" id="NYD49262.1"/>
    </source>
</evidence>
<evidence type="ECO:0000256" key="2">
    <source>
        <dbReference type="ARBA" id="ARBA00022475"/>
    </source>
</evidence>
<comment type="caution">
    <text evidence="9">The sequence shown here is derived from an EMBL/GenBank/DDBJ whole genome shotgun (WGS) entry which is preliminary data.</text>
</comment>
<sequence>MGEKEDRNEDLRGSTGDGPAAGEHELGGDDLGGHGPGERAAGGYRRLARDSERKVLAGVCTGLARYTGIDPVVFRVGFAVLALAHGQGIFLYIVAALLMPASPGESSLAEQWLKRWFDGQAVLTILGALLCVGVAFSLFGGVPTDAVAPLVVFGLVLAVAHSRGVDLVSVARTVPERITGHAPEPSATWTPAETASTAGVSLGKDARAGGSPGDGGPSRPGAGGLPEGMIDLAAYSAAWTDAPGTAAPSGTASAAPAREGCGGGTSPVAAITLLAAMGAGAALIPVARSYPAPDSWLIVMAPALAVLGLGLVVGGWFRTRGLAAAGTMLTLAMLTTAVAGDVPRNAEYGEIDWRPTDTSQIGRVFKVGVGQGDLDLTALPIAAGQRVTINAEVGVGGLEVTVPPTARVLVDARIGLGDVRVDHRTTSGPAARVVRTLEPEGAAAANPPVIVLRIRGKLGDVDVHRV</sequence>
<evidence type="ECO:0000256" key="7">
    <source>
        <dbReference type="SAM" id="Phobius"/>
    </source>
</evidence>
<accession>A0A7Y9EK93</accession>
<dbReference type="PANTHER" id="PTHR33885:SF3">
    <property type="entry name" value="PHAGE SHOCK PROTEIN C"/>
    <property type="match status" value="1"/>
</dbReference>
<evidence type="ECO:0000256" key="3">
    <source>
        <dbReference type="ARBA" id="ARBA00022692"/>
    </source>
</evidence>
<feature type="region of interest" description="Disordered" evidence="6">
    <location>
        <begin position="202"/>
        <end position="223"/>
    </location>
</feature>
<evidence type="ECO:0000259" key="8">
    <source>
        <dbReference type="Pfam" id="PF04024"/>
    </source>
</evidence>
<reference evidence="9 10" key="1">
    <citation type="submission" date="2020-07" db="EMBL/GenBank/DDBJ databases">
        <title>Sequencing the genomes of 1000 actinobacteria strains.</title>
        <authorList>
            <person name="Klenk H.-P."/>
        </authorList>
    </citation>
    <scope>NUCLEOTIDE SEQUENCE [LARGE SCALE GENOMIC DNA]</scope>
    <source>
        <strain evidence="9 10">DSM 40398</strain>
    </source>
</reference>
<keyword evidence="4 7" id="KW-1133">Transmembrane helix</keyword>
<evidence type="ECO:0000256" key="5">
    <source>
        <dbReference type="ARBA" id="ARBA00023136"/>
    </source>
</evidence>
<keyword evidence="5 7" id="KW-0472">Membrane</keyword>
<proteinExistence type="predicted"/>
<dbReference type="Pfam" id="PF04024">
    <property type="entry name" value="PspC"/>
    <property type="match status" value="1"/>
</dbReference>
<dbReference type="RefSeq" id="WP_179846020.1">
    <property type="nucleotide sequence ID" value="NZ_JACCBA010000001.1"/>
</dbReference>
<dbReference type="Proteomes" id="UP000529783">
    <property type="component" value="Unassembled WGS sequence"/>
</dbReference>
<keyword evidence="3 7" id="KW-0812">Transmembrane</keyword>
<protein>
    <submittedName>
        <fullName evidence="9">Phage shock protein PspC (Stress-responsive transcriptional regulator)</fullName>
    </submittedName>
</protein>
<gene>
    <name evidence="9" type="ORF">BJY14_005245</name>
</gene>
<comment type="subcellular location">
    <subcellularLocation>
        <location evidence="1">Cell membrane</location>
        <topology evidence="1">Single-pass membrane protein</topology>
    </subcellularLocation>
</comment>
<evidence type="ECO:0000256" key="6">
    <source>
        <dbReference type="SAM" id="MobiDB-lite"/>
    </source>
</evidence>
<keyword evidence="10" id="KW-1185">Reference proteome</keyword>
<feature type="transmembrane region" description="Helical" evidence="7">
    <location>
        <begin position="296"/>
        <end position="317"/>
    </location>
</feature>
<dbReference type="EMBL" id="JACCBA010000001">
    <property type="protein sequence ID" value="NYD49262.1"/>
    <property type="molecule type" value="Genomic_DNA"/>
</dbReference>
<evidence type="ECO:0000256" key="1">
    <source>
        <dbReference type="ARBA" id="ARBA00004162"/>
    </source>
</evidence>
<evidence type="ECO:0000256" key="4">
    <source>
        <dbReference type="ARBA" id="ARBA00022989"/>
    </source>
</evidence>
<dbReference type="InterPro" id="IPR007168">
    <property type="entry name" value="Phageshock_PspC_N"/>
</dbReference>
<keyword evidence="2" id="KW-1003">Cell membrane</keyword>
<feature type="compositionally biased region" description="Basic and acidic residues" evidence="6">
    <location>
        <begin position="1"/>
        <end position="12"/>
    </location>
</feature>
<feature type="transmembrane region" description="Helical" evidence="7">
    <location>
        <begin position="76"/>
        <end position="100"/>
    </location>
</feature>
<dbReference type="PANTHER" id="PTHR33885">
    <property type="entry name" value="PHAGE SHOCK PROTEIN C"/>
    <property type="match status" value="1"/>
</dbReference>
<feature type="compositionally biased region" description="Gly residues" evidence="6">
    <location>
        <begin position="210"/>
        <end position="223"/>
    </location>
</feature>
<feature type="region of interest" description="Disordered" evidence="6">
    <location>
        <begin position="1"/>
        <end position="35"/>
    </location>
</feature>
<dbReference type="GO" id="GO:0005886">
    <property type="term" value="C:plasma membrane"/>
    <property type="evidence" value="ECO:0007669"/>
    <property type="project" value="UniProtKB-SubCell"/>
</dbReference>
<organism evidence="9 10">
    <name type="scientific">Actinomadura luteofluorescens</name>
    <dbReference type="NCBI Taxonomy" id="46163"/>
    <lineage>
        <taxon>Bacteria</taxon>
        <taxon>Bacillati</taxon>
        <taxon>Actinomycetota</taxon>
        <taxon>Actinomycetes</taxon>
        <taxon>Streptosporangiales</taxon>
        <taxon>Thermomonosporaceae</taxon>
        <taxon>Actinomadura</taxon>
    </lineage>
</organism>
<feature type="transmembrane region" description="Helical" evidence="7">
    <location>
        <begin position="268"/>
        <end position="290"/>
    </location>
</feature>
<feature type="transmembrane region" description="Helical" evidence="7">
    <location>
        <begin position="121"/>
        <end position="140"/>
    </location>
</feature>
<name>A0A7Y9EK93_9ACTN</name>
<dbReference type="AlphaFoldDB" id="A0A7Y9EK93"/>
<evidence type="ECO:0000313" key="10">
    <source>
        <dbReference type="Proteomes" id="UP000529783"/>
    </source>
</evidence>
<dbReference type="InterPro" id="IPR052027">
    <property type="entry name" value="PspC"/>
</dbReference>
<feature type="domain" description="Phage shock protein PspC N-terminal" evidence="8">
    <location>
        <begin position="45"/>
        <end position="101"/>
    </location>
</feature>